<dbReference type="Proteomes" id="UP001150581">
    <property type="component" value="Unassembled WGS sequence"/>
</dbReference>
<reference evidence="1" key="1">
    <citation type="submission" date="2022-07" db="EMBL/GenBank/DDBJ databases">
        <title>Phylogenomic reconstructions and comparative analyses of Kickxellomycotina fungi.</title>
        <authorList>
            <person name="Reynolds N.K."/>
            <person name="Stajich J.E."/>
            <person name="Barry K."/>
            <person name="Grigoriev I.V."/>
            <person name="Crous P."/>
            <person name="Smith M.E."/>
        </authorList>
    </citation>
    <scope>NUCLEOTIDE SEQUENCE</scope>
    <source>
        <strain evidence="1">Benny 63K</strain>
    </source>
</reference>
<proteinExistence type="predicted"/>
<gene>
    <name evidence="1" type="ORF">LPJ66_003711</name>
</gene>
<organism evidence="1 2">
    <name type="scientific">Kickxella alabastrina</name>
    <dbReference type="NCBI Taxonomy" id="61397"/>
    <lineage>
        <taxon>Eukaryota</taxon>
        <taxon>Fungi</taxon>
        <taxon>Fungi incertae sedis</taxon>
        <taxon>Zoopagomycota</taxon>
        <taxon>Kickxellomycotina</taxon>
        <taxon>Kickxellomycetes</taxon>
        <taxon>Kickxellales</taxon>
        <taxon>Kickxellaceae</taxon>
        <taxon>Kickxella</taxon>
    </lineage>
</organism>
<evidence type="ECO:0000313" key="1">
    <source>
        <dbReference type="EMBL" id="KAJ1896895.1"/>
    </source>
</evidence>
<evidence type="ECO:0000313" key="2">
    <source>
        <dbReference type="Proteomes" id="UP001150581"/>
    </source>
</evidence>
<protein>
    <submittedName>
        <fullName evidence="1">Uncharacterized protein</fullName>
    </submittedName>
</protein>
<comment type="caution">
    <text evidence="1">The sequence shown here is derived from an EMBL/GenBank/DDBJ whole genome shotgun (WGS) entry which is preliminary data.</text>
</comment>
<keyword evidence="2" id="KW-1185">Reference proteome</keyword>
<accession>A0ACC1IP05</accession>
<dbReference type="EMBL" id="JANBPG010000393">
    <property type="protein sequence ID" value="KAJ1896895.1"/>
    <property type="molecule type" value="Genomic_DNA"/>
</dbReference>
<sequence>MEKQFALRTEYHWWMIDLGFLPALLGGARQSVSELKPLCALMESLVWPCAFLTAYRPPEAEENATEVANLQMVRLLELGAVNIIAACVRQDDQGMSSWGVEFLHDVSKVQLAASPRLVCWLCRKLAAGKYVYTNQMMLHSPWCLCTSQEVAVALATLTEVAQPDNLQHMLATFVSDDDADVHYWSVALISRVSVPALMHQWIIRSLLPQAMASVAEMLMPEMAGIISCLCHSIDVAPMMTESSMAVINTAVTSCGFLQLLMADDAIKTWLVELALANGSSNGPTQSYAAKGLVALMYAGQVDAKDVVCNVLVLLLRQMESMYLNTLDLAFYPISDSDEVLSEVAITCTKLGQPMNAV</sequence>
<name>A0ACC1IP05_9FUNG</name>